<reference evidence="2" key="1">
    <citation type="journal article" date="2020" name="Stud. Mycol.">
        <title>101 Dothideomycetes genomes: a test case for predicting lifestyles and emergence of pathogens.</title>
        <authorList>
            <person name="Haridas S."/>
            <person name="Albert R."/>
            <person name="Binder M."/>
            <person name="Bloem J."/>
            <person name="Labutti K."/>
            <person name="Salamov A."/>
            <person name="Andreopoulos B."/>
            <person name="Baker S."/>
            <person name="Barry K."/>
            <person name="Bills G."/>
            <person name="Bluhm B."/>
            <person name="Cannon C."/>
            <person name="Castanera R."/>
            <person name="Culley D."/>
            <person name="Daum C."/>
            <person name="Ezra D."/>
            <person name="Gonzalez J."/>
            <person name="Henrissat B."/>
            <person name="Kuo A."/>
            <person name="Liang C."/>
            <person name="Lipzen A."/>
            <person name="Lutzoni F."/>
            <person name="Magnuson J."/>
            <person name="Mondo S."/>
            <person name="Nolan M."/>
            <person name="Ohm R."/>
            <person name="Pangilinan J."/>
            <person name="Park H.-J."/>
            <person name="Ramirez L."/>
            <person name="Alfaro M."/>
            <person name="Sun H."/>
            <person name="Tritt A."/>
            <person name="Yoshinaga Y."/>
            <person name="Zwiers L.-H."/>
            <person name="Turgeon B."/>
            <person name="Goodwin S."/>
            <person name="Spatafora J."/>
            <person name="Crous P."/>
            <person name="Grigoriev I."/>
        </authorList>
    </citation>
    <scope>NUCLEOTIDE SEQUENCE</scope>
    <source>
        <strain evidence="2">CBS 115976</strain>
    </source>
</reference>
<feature type="compositionally biased region" description="Acidic residues" evidence="1">
    <location>
        <begin position="190"/>
        <end position="202"/>
    </location>
</feature>
<evidence type="ECO:0000313" key="2">
    <source>
        <dbReference type="EMBL" id="KAF2663900.1"/>
    </source>
</evidence>
<gene>
    <name evidence="2" type="ORF">BT63DRAFT_418788</name>
</gene>
<organism evidence="2 3">
    <name type="scientific">Microthyrium microscopicum</name>
    <dbReference type="NCBI Taxonomy" id="703497"/>
    <lineage>
        <taxon>Eukaryota</taxon>
        <taxon>Fungi</taxon>
        <taxon>Dikarya</taxon>
        <taxon>Ascomycota</taxon>
        <taxon>Pezizomycotina</taxon>
        <taxon>Dothideomycetes</taxon>
        <taxon>Dothideomycetes incertae sedis</taxon>
        <taxon>Microthyriales</taxon>
        <taxon>Microthyriaceae</taxon>
        <taxon>Microthyrium</taxon>
    </lineage>
</organism>
<evidence type="ECO:0000313" key="3">
    <source>
        <dbReference type="Proteomes" id="UP000799302"/>
    </source>
</evidence>
<evidence type="ECO:0008006" key="4">
    <source>
        <dbReference type="Google" id="ProtNLM"/>
    </source>
</evidence>
<dbReference type="InterPro" id="IPR011990">
    <property type="entry name" value="TPR-like_helical_dom_sf"/>
</dbReference>
<proteinExistence type="predicted"/>
<feature type="region of interest" description="Disordered" evidence="1">
    <location>
        <begin position="166"/>
        <end position="202"/>
    </location>
</feature>
<accession>A0A6A6TVX7</accession>
<dbReference type="EMBL" id="MU004244">
    <property type="protein sequence ID" value="KAF2663900.1"/>
    <property type="molecule type" value="Genomic_DNA"/>
</dbReference>
<dbReference type="OrthoDB" id="5328412at2759"/>
<feature type="compositionally biased region" description="Polar residues" evidence="1">
    <location>
        <begin position="16"/>
        <end position="25"/>
    </location>
</feature>
<dbReference type="SUPFAM" id="SSF48452">
    <property type="entry name" value="TPR-like"/>
    <property type="match status" value="1"/>
</dbReference>
<feature type="compositionally biased region" description="Low complexity" evidence="1">
    <location>
        <begin position="175"/>
        <end position="187"/>
    </location>
</feature>
<keyword evidence="3" id="KW-1185">Reference proteome</keyword>
<feature type="compositionally biased region" description="Basic residues" evidence="1">
    <location>
        <begin position="1"/>
        <end position="14"/>
    </location>
</feature>
<dbReference type="Gene3D" id="1.25.40.10">
    <property type="entry name" value="Tetratricopeptide repeat domain"/>
    <property type="match status" value="1"/>
</dbReference>
<evidence type="ECO:0000256" key="1">
    <source>
        <dbReference type="SAM" id="MobiDB-lite"/>
    </source>
</evidence>
<dbReference type="AlphaFoldDB" id="A0A6A6TVX7"/>
<feature type="region of interest" description="Disordered" evidence="1">
    <location>
        <begin position="1"/>
        <end position="25"/>
    </location>
</feature>
<dbReference type="Proteomes" id="UP000799302">
    <property type="component" value="Unassembled WGS sequence"/>
</dbReference>
<name>A0A6A6TVX7_9PEZI</name>
<sequence length="519" mass="56065">MAPSKRFPKSKGRSKALTNPQTSNEYLEAADELERGGGKWKPGDATKAMRFYEKALAVYNEGLEKFPKDFDLAYNKAHLQYFVLTDAKLSPLIGSLLEPLQEALDSHRYAMRLDETNADILFNTAQVLTSLAEELGQTEEFDNSSGLAIKFLQEAIELFESCSTRQEMEFEEQRGTQQRPEQPEQQPSTDLDESMAEPEADDTDEWALITEPITALTLLETASATLSALTSLLSLYVTSPPPSFHASSALAALSSFGTKIIEEKLPTYLKLVSSLPSPAQLATDPSPILSLSGSTAQPIDPLVAASQEATLATALFRAALADAEYRLALIDAPAYAARLATVFASPANAPPSLLLAHADTLADFSSALRERDDSDEAAQLAWSSLERADECLAQAANAGSVVDVSPPAPARVYMLRGDITLARRMLALRDSAAAVLRNSAGTLLGNAGVYYRGAGKLAEETEMRQEAECKAWVVATMLGQGDVPVPSDLDMAMGVMEDMIDEELIEESVRGTGPIEFEL</sequence>
<protein>
    <recommendedName>
        <fullName evidence="4">TPR-like protein</fullName>
    </recommendedName>
</protein>